<dbReference type="PANTHER" id="PTHR43780:SF2">
    <property type="entry name" value="1-AMINOCYCLOPROPANE-1-CARBOXYLATE DEAMINASE-RELATED"/>
    <property type="match status" value="1"/>
</dbReference>
<organism evidence="4 5">
    <name type="scientific">Tissierella carlieri</name>
    <dbReference type="NCBI Taxonomy" id="689904"/>
    <lineage>
        <taxon>Bacteria</taxon>
        <taxon>Bacillati</taxon>
        <taxon>Bacillota</taxon>
        <taxon>Tissierellia</taxon>
        <taxon>Tissierellales</taxon>
        <taxon>Tissierellaceae</taxon>
        <taxon>Tissierella</taxon>
    </lineage>
</organism>
<comment type="cofactor">
    <cofactor evidence="1">
        <name>pyridoxal 5'-phosphate</name>
        <dbReference type="ChEBI" id="CHEBI:597326"/>
    </cofactor>
</comment>
<evidence type="ECO:0000256" key="1">
    <source>
        <dbReference type="ARBA" id="ARBA00001933"/>
    </source>
</evidence>
<dbReference type="PIRSF" id="PIRSF006278">
    <property type="entry name" value="ACCD_DCysDesulf"/>
    <property type="match status" value="1"/>
</dbReference>
<dbReference type="InterPro" id="IPR005966">
    <property type="entry name" value="D-Cys_desShydrase"/>
</dbReference>
<dbReference type="InterPro" id="IPR001926">
    <property type="entry name" value="TrpB-like_PALP"/>
</dbReference>
<proteinExistence type="predicted"/>
<accession>A0ABT1SGJ6</accession>
<keyword evidence="5" id="KW-1185">Reference proteome</keyword>
<dbReference type="Pfam" id="PF00291">
    <property type="entry name" value="PALP"/>
    <property type="match status" value="1"/>
</dbReference>
<name>A0ABT1SGJ6_9FIRM</name>
<dbReference type="InterPro" id="IPR027278">
    <property type="entry name" value="ACCD_DCysDesulf"/>
</dbReference>
<dbReference type="EMBL" id="JANGAC010000023">
    <property type="protein sequence ID" value="MCQ4925514.1"/>
    <property type="molecule type" value="Genomic_DNA"/>
</dbReference>
<evidence type="ECO:0000259" key="3">
    <source>
        <dbReference type="Pfam" id="PF00291"/>
    </source>
</evidence>
<dbReference type="RefSeq" id="WP_216560929.1">
    <property type="nucleotide sequence ID" value="NZ_CP172320.1"/>
</dbReference>
<dbReference type="PANTHER" id="PTHR43780">
    <property type="entry name" value="1-AMINOCYCLOPROPANE-1-CARBOXYLATE DEAMINASE-RELATED"/>
    <property type="match status" value="1"/>
</dbReference>
<feature type="domain" description="Tryptophan synthase beta chain-like PALP" evidence="3">
    <location>
        <begin position="10"/>
        <end position="313"/>
    </location>
</feature>
<dbReference type="NCBIfam" id="TIGR01275">
    <property type="entry name" value="ACC_deam_rel"/>
    <property type="match status" value="1"/>
</dbReference>
<gene>
    <name evidence="4" type="ORF">NE686_20630</name>
</gene>
<comment type="caution">
    <text evidence="4">The sequence shown here is derived from an EMBL/GenBank/DDBJ whole genome shotgun (WGS) entry which is preliminary data.</text>
</comment>
<evidence type="ECO:0000256" key="2">
    <source>
        <dbReference type="ARBA" id="ARBA00022898"/>
    </source>
</evidence>
<keyword evidence="2" id="KW-0663">Pyridoxal phosphate</keyword>
<sequence length="328" mass="36466">MNLPKSINFANLPTKIEKLERLSQELGTQIYIKRDDQTGSEISGNKVRKLEFAVQEALDNECDYLITCGGIQSNHARATAAVAAKLGIGAYLVLRGKEDSEVEGNYFLDKMLGARIKLITAEEYKNSRMEIMEEIKSELSKEGHKAYILPEGASNGIGSLGYCKAMKEILDQEKELGIKFDAIVTAVGSGGTYAGLYYENHIKNTDATIYGVNVCDDDEYFKNVVLGLLKEISKYTGEEIYVNKEDINILDGYVGKGYALSEPQEIEFIHKLAKQEGVILDPVYTGKAMYGLVEEIKRGTFDKHKNILFIHTGGIFGWNNFARNLVGN</sequence>
<evidence type="ECO:0000313" key="4">
    <source>
        <dbReference type="EMBL" id="MCQ4925514.1"/>
    </source>
</evidence>
<dbReference type="Proteomes" id="UP001524478">
    <property type="component" value="Unassembled WGS sequence"/>
</dbReference>
<protein>
    <submittedName>
        <fullName evidence="4">D-cysteine desulfhydrase family protein</fullName>
    </submittedName>
</protein>
<evidence type="ECO:0000313" key="5">
    <source>
        <dbReference type="Proteomes" id="UP001524478"/>
    </source>
</evidence>
<reference evidence="4 5" key="1">
    <citation type="submission" date="2022-06" db="EMBL/GenBank/DDBJ databases">
        <title>Isolation of gut microbiota from human fecal samples.</title>
        <authorList>
            <person name="Pamer E.G."/>
            <person name="Barat B."/>
            <person name="Waligurski E."/>
            <person name="Medina S."/>
            <person name="Paddock L."/>
            <person name="Mostad J."/>
        </authorList>
    </citation>
    <scope>NUCLEOTIDE SEQUENCE [LARGE SCALE GENOMIC DNA]</scope>
    <source>
        <strain evidence="4 5">DFI.7.95</strain>
    </source>
</reference>